<proteinExistence type="predicted"/>
<organism evidence="1 2">
    <name type="scientific">Sellimonas caecigallum</name>
    <dbReference type="NCBI Taxonomy" id="2592333"/>
    <lineage>
        <taxon>Bacteria</taxon>
        <taxon>Bacillati</taxon>
        <taxon>Bacillota</taxon>
        <taxon>Clostridia</taxon>
        <taxon>Lachnospirales</taxon>
        <taxon>Lachnospiraceae</taxon>
        <taxon>Sellimonas</taxon>
    </lineage>
</organism>
<reference evidence="1 2" key="1">
    <citation type="journal article" date="2020" name="New Microbes New Infect">
        <title>Sellimonas caecigallum sp. nov., description and genome sequence of a new member of the Sellimonas genus isolated from the cecum of feral chicken.</title>
        <authorList>
            <person name="Wongkuna S."/>
            <person name="Ghimire S."/>
            <person name="Antony L."/>
            <person name="Chankhamhaengdecha S."/>
            <person name="Janvilisri T."/>
            <person name="Scaria J."/>
        </authorList>
    </citation>
    <scope>NUCLEOTIDE SEQUENCE [LARGE SCALE GENOMIC DNA]</scope>
    <source>
        <strain evidence="1 2">SW451</strain>
    </source>
</reference>
<gene>
    <name evidence="1" type="ORF">FLB61_08105</name>
</gene>
<evidence type="ECO:0000313" key="1">
    <source>
        <dbReference type="EMBL" id="MBY0759048.1"/>
    </source>
</evidence>
<comment type="caution">
    <text evidence="1">The sequence shown here is derived from an EMBL/GenBank/DDBJ whole genome shotgun (WGS) entry which is preliminary data.</text>
</comment>
<keyword evidence="2" id="KW-1185">Reference proteome</keyword>
<name>A0ABS7L7W5_9FIRM</name>
<accession>A0ABS7L7W5</accession>
<sequence>MYKKRWVLGLLILVMLGILIIYAEKISVLEEDPQIAENIVGELKAGNKIDFQKIIDGEWDSMVIVGPYTPRKKAEKFCNVKLDKIKHYRMDYSDSETLLVFCKGRQVLKYAYLKNQTASIDWSQSRGEFHLMAFPKTASTFRVVEQRKGKESKRLILLKEN</sequence>
<dbReference type="RefSeq" id="WP_221919839.1">
    <property type="nucleotide sequence ID" value="NZ_CP173660.1"/>
</dbReference>
<evidence type="ECO:0008006" key="3">
    <source>
        <dbReference type="Google" id="ProtNLM"/>
    </source>
</evidence>
<dbReference type="Proteomes" id="UP000779049">
    <property type="component" value="Unassembled WGS sequence"/>
</dbReference>
<protein>
    <recommendedName>
        <fullName evidence="3">Lipocalin-like domain-containing protein</fullName>
    </recommendedName>
</protein>
<evidence type="ECO:0000313" key="2">
    <source>
        <dbReference type="Proteomes" id="UP000779049"/>
    </source>
</evidence>
<dbReference type="EMBL" id="VIRV01000010">
    <property type="protein sequence ID" value="MBY0759048.1"/>
    <property type="molecule type" value="Genomic_DNA"/>
</dbReference>